<organism evidence="1 2">
    <name type="scientific">Hygrophoropsis aurantiaca</name>
    <dbReference type="NCBI Taxonomy" id="72124"/>
    <lineage>
        <taxon>Eukaryota</taxon>
        <taxon>Fungi</taxon>
        <taxon>Dikarya</taxon>
        <taxon>Basidiomycota</taxon>
        <taxon>Agaricomycotina</taxon>
        <taxon>Agaricomycetes</taxon>
        <taxon>Agaricomycetidae</taxon>
        <taxon>Boletales</taxon>
        <taxon>Coniophorineae</taxon>
        <taxon>Hygrophoropsidaceae</taxon>
        <taxon>Hygrophoropsis</taxon>
    </lineage>
</organism>
<reference evidence="1" key="1">
    <citation type="journal article" date="2021" name="New Phytol.">
        <title>Evolutionary innovations through gain and loss of genes in the ectomycorrhizal Boletales.</title>
        <authorList>
            <person name="Wu G."/>
            <person name="Miyauchi S."/>
            <person name="Morin E."/>
            <person name="Kuo A."/>
            <person name="Drula E."/>
            <person name="Varga T."/>
            <person name="Kohler A."/>
            <person name="Feng B."/>
            <person name="Cao Y."/>
            <person name="Lipzen A."/>
            <person name="Daum C."/>
            <person name="Hundley H."/>
            <person name="Pangilinan J."/>
            <person name="Johnson J."/>
            <person name="Barry K."/>
            <person name="LaButti K."/>
            <person name="Ng V."/>
            <person name="Ahrendt S."/>
            <person name="Min B."/>
            <person name="Choi I.G."/>
            <person name="Park H."/>
            <person name="Plett J.M."/>
            <person name="Magnuson J."/>
            <person name="Spatafora J.W."/>
            <person name="Nagy L.G."/>
            <person name="Henrissat B."/>
            <person name="Grigoriev I.V."/>
            <person name="Yang Z.L."/>
            <person name="Xu J."/>
            <person name="Martin F.M."/>
        </authorList>
    </citation>
    <scope>NUCLEOTIDE SEQUENCE</scope>
    <source>
        <strain evidence="1">ATCC 28755</strain>
    </source>
</reference>
<evidence type="ECO:0000313" key="2">
    <source>
        <dbReference type="Proteomes" id="UP000790377"/>
    </source>
</evidence>
<accession>A0ACB7ZRN4</accession>
<dbReference type="EMBL" id="MU269033">
    <property type="protein sequence ID" value="KAH7903347.1"/>
    <property type="molecule type" value="Genomic_DNA"/>
</dbReference>
<sequence>MPSTDILPPRAKIALLICDPTKAEFITAYGNITTLFTALYTNLLARPTTGLVELTSDSKSTHIESILPGVQMPFDIEEFSAIDGHLPADIDAYTSVIVSGSACGVNDKEPWIQKLKKFLRDTATLHPKVKLMGICFGHQIISRAVFDLPVKANPEGWEIGPYKIDLNETGKVLFLGKESLMIEMFHHDAAERDAMSDASRTSKPDTKPAVTPLKASRSIIWGSTEKTKNQGIVCLTGDTLNSVDDIHIFTSQGHPEVTKEMAATLVDLFEQDIDKNAVKEARKLIAAFEGDLDQDYIALLMWALSTGQSYVFPTASSLKTSSS</sequence>
<dbReference type="Proteomes" id="UP000790377">
    <property type="component" value="Unassembled WGS sequence"/>
</dbReference>
<protein>
    <submittedName>
        <fullName evidence="1">Class I glutamine amidotransferase-like protein</fullName>
    </submittedName>
</protein>
<evidence type="ECO:0000313" key="1">
    <source>
        <dbReference type="EMBL" id="KAH7903347.1"/>
    </source>
</evidence>
<keyword evidence="2" id="KW-1185">Reference proteome</keyword>
<proteinExistence type="predicted"/>
<comment type="caution">
    <text evidence="1">The sequence shown here is derived from an EMBL/GenBank/DDBJ whole genome shotgun (WGS) entry which is preliminary data.</text>
</comment>
<gene>
    <name evidence="1" type="ORF">BJ138DRAFT_1020791</name>
</gene>
<name>A0ACB7ZRN4_9AGAM</name>